<dbReference type="PANTHER" id="PTHR43283">
    <property type="entry name" value="BETA-LACTAMASE-RELATED"/>
    <property type="match status" value="1"/>
</dbReference>
<evidence type="ECO:0000259" key="1">
    <source>
        <dbReference type="Pfam" id="PF00144"/>
    </source>
</evidence>
<dbReference type="RefSeq" id="WP_188129217.1">
    <property type="nucleotide sequence ID" value="NZ_FNIO01000005.1"/>
</dbReference>
<evidence type="ECO:0000313" key="2">
    <source>
        <dbReference type="EMBL" id="SHK17827.1"/>
    </source>
</evidence>
<evidence type="ECO:0000313" key="3">
    <source>
        <dbReference type="Proteomes" id="UP000324252"/>
    </source>
</evidence>
<dbReference type="InterPro" id="IPR050789">
    <property type="entry name" value="Diverse_Enzym_Activities"/>
</dbReference>
<proteinExistence type="predicted"/>
<protein>
    <submittedName>
        <fullName evidence="2">CubicO group peptidase, beta-lactamase class C family</fullName>
    </submittedName>
</protein>
<dbReference type="PANTHER" id="PTHR43283:SF3">
    <property type="entry name" value="BETA-LACTAMASE FAMILY PROTEIN (AFU_ORTHOLOGUE AFUA_5G07500)"/>
    <property type="match status" value="1"/>
</dbReference>
<dbReference type="InterPro" id="IPR012338">
    <property type="entry name" value="Beta-lactam/transpept-like"/>
</dbReference>
<accession>A0A1H0IT91</accession>
<dbReference type="Gene3D" id="3.40.710.10">
    <property type="entry name" value="DD-peptidase/beta-lactamase superfamily"/>
    <property type="match status" value="1"/>
</dbReference>
<organism evidence="2 3">
    <name type="scientific">Lutimaribacter pacificus</name>
    <dbReference type="NCBI Taxonomy" id="391948"/>
    <lineage>
        <taxon>Bacteria</taxon>
        <taxon>Pseudomonadati</taxon>
        <taxon>Pseudomonadota</taxon>
        <taxon>Alphaproteobacteria</taxon>
        <taxon>Rhodobacterales</taxon>
        <taxon>Roseobacteraceae</taxon>
        <taxon>Lutimaribacter</taxon>
    </lineage>
</organism>
<dbReference type="InterPro" id="IPR001466">
    <property type="entry name" value="Beta-lactam-related"/>
</dbReference>
<keyword evidence="3" id="KW-1185">Reference proteome</keyword>
<feature type="domain" description="Beta-lactamase-related" evidence="1">
    <location>
        <begin position="37"/>
        <end position="380"/>
    </location>
</feature>
<dbReference type="Proteomes" id="UP000324252">
    <property type="component" value="Unassembled WGS sequence"/>
</dbReference>
<dbReference type="SUPFAM" id="SSF56601">
    <property type="entry name" value="beta-lactamase/transpeptidase-like"/>
    <property type="match status" value="1"/>
</dbReference>
<dbReference type="Pfam" id="PF00144">
    <property type="entry name" value="Beta-lactamase"/>
    <property type="match status" value="1"/>
</dbReference>
<gene>
    <name evidence="2" type="ORF">SAMN05444142_103538</name>
</gene>
<sequence length="402" mass="43953">MNGNLSITVSEDGAKGRVDARPADVGMDESKLEWIRTHIRKDIEDGVSDGSIIVVARHGQVVMHEAIGFSDRPNGRKARVDDVLPVMSIAKQHTAALALKWIDNGHFAITSRVAEFIPEFGQKGKEHVTVRDLMSHQAGLPMQHPFEHFGAGNEKYVEILCETPYDPAPAGVVIYHAGAAHAVLGEIVRRCDPKNRPLRKIMYEEIYEPLGMADTALSFLDRPDLQARTTPAFMRGKGKDALSSEDVQRVADIAARVEFCAGGVFSTAYDEFRFAEMFRRGGALDGNRVLSPAVIAAATTNQTGNKIHGLFKDVCENAHMEPFPAYLGLSLYLRGEGTFVTNMGTLMSSSGFSGSGFGGQIFAVDPERDLTFVQLVVGFPTLLKSRIRSQRFSDLVISSVIN</sequence>
<name>A0A1H0IT91_9RHOB</name>
<dbReference type="AlphaFoldDB" id="A0A1H0IT91"/>
<dbReference type="EMBL" id="FQZZ01000003">
    <property type="protein sequence ID" value="SHK17827.1"/>
    <property type="molecule type" value="Genomic_DNA"/>
</dbReference>
<reference evidence="2 3" key="1">
    <citation type="submission" date="2016-11" db="EMBL/GenBank/DDBJ databases">
        <authorList>
            <person name="Varghese N."/>
            <person name="Submissions S."/>
        </authorList>
    </citation>
    <scope>NUCLEOTIDE SEQUENCE [LARGE SCALE GENOMIC DNA]</scope>
    <source>
        <strain evidence="2 3">DSM 29620</strain>
    </source>
</reference>